<name>A0ACD1HF96_9EURO</name>
<accession>A0ACD1HF96</accession>
<reference evidence="1" key="1">
    <citation type="submission" date="2018-02" db="EMBL/GenBank/DDBJ databases">
        <title>The genomes of Aspergillus section Nigri reveals drivers in fungal speciation.</title>
        <authorList>
            <consortium name="DOE Joint Genome Institute"/>
            <person name="Vesth T.C."/>
            <person name="Nybo J."/>
            <person name="Theobald S."/>
            <person name="Brandl J."/>
            <person name="Frisvad J.C."/>
            <person name="Nielsen K.F."/>
            <person name="Lyhne E.K."/>
            <person name="Kogle M.E."/>
            <person name="Kuo A."/>
            <person name="Riley R."/>
            <person name="Clum A."/>
            <person name="Nolan M."/>
            <person name="Lipzen A."/>
            <person name="Salamov A."/>
            <person name="Henrissat B."/>
            <person name="Wiebenga A."/>
            <person name="De vries R.P."/>
            <person name="Grigoriev I.V."/>
            <person name="Mortensen U.H."/>
            <person name="Andersen M.R."/>
            <person name="Baker S.E."/>
        </authorList>
    </citation>
    <scope>NUCLEOTIDE SEQUENCE</scope>
    <source>
        <strain evidence="1">CBS 121060</strain>
    </source>
</reference>
<evidence type="ECO:0000313" key="2">
    <source>
        <dbReference type="Proteomes" id="UP000249661"/>
    </source>
</evidence>
<protein>
    <submittedName>
        <fullName evidence="1">Uncharacterized protein</fullName>
    </submittedName>
</protein>
<dbReference type="Proteomes" id="UP000249661">
    <property type="component" value="Unassembled WGS sequence"/>
</dbReference>
<gene>
    <name evidence="1" type="ORF">BO66DRAFT_390257</name>
</gene>
<keyword evidence="2" id="KW-1185">Reference proteome</keyword>
<organism evidence="1 2">
    <name type="scientific">Aspergillus aculeatinus CBS 121060</name>
    <dbReference type="NCBI Taxonomy" id="1448322"/>
    <lineage>
        <taxon>Eukaryota</taxon>
        <taxon>Fungi</taxon>
        <taxon>Dikarya</taxon>
        <taxon>Ascomycota</taxon>
        <taxon>Pezizomycotina</taxon>
        <taxon>Eurotiomycetes</taxon>
        <taxon>Eurotiomycetidae</taxon>
        <taxon>Eurotiales</taxon>
        <taxon>Aspergillaceae</taxon>
        <taxon>Aspergillus</taxon>
        <taxon>Aspergillus subgen. Circumdati</taxon>
    </lineage>
</organism>
<proteinExistence type="predicted"/>
<sequence>MFFFGLGKLFYVVILFINSLAILSEDRFLARSTSTQVQVPSGTSQRSILPPPLSPWDLLSKLTKLPPPQTVGWGRMQADPAFGATYDNTSVKAKTINLIASVRTVMRSTSFSQKKKAQATHEHTSLAQTPHLPHYTASHNNQTNLYHFPLSPTEKRGICITVPLIVINTIVIIYELILG</sequence>
<dbReference type="EMBL" id="KZ824945">
    <property type="protein sequence ID" value="RAH72137.1"/>
    <property type="molecule type" value="Genomic_DNA"/>
</dbReference>
<evidence type="ECO:0000313" key="1">
    <source>
        <dbReference type="EMBL" id="RAH72137.1"/>
    </source>
</evidence>